<dbReference type="CDD" id="cd00096">
    <property type="entry name" value="Ig"/>
    <property type="match status" value="4"/>
</dbReference>
<evidence type="ECO:0000313" key="25">
    <source>
        <dbReference type="EMBL" id="TDH06482.1"/>
    </source>
</evidence>
<evidence type="ECO:0000256" key="1">
    <source>
        <dbReference type="ARBA" id="ARBA00001946"/>
    </source>
</evidence>
<feature type="compositionally biased region" description="Basic and acidic residues" evidence="22">
    <location>
        <begin position="795"/>
        <end position="819"/>
    </location>
</feature>
<feature type="domain" description="Fibronectin type-III" evidence="24">
    <location>
        <begin position="3199"/>
        <end position="3294"/>
    </location>
</feature>
<evidence type="ECO:0000256" key="13">
    <source>
        <dbReference type="ARBA" id="ARBA00022777"/>
    </source>
</evidence>
<dbReference type="InterPro" id="IPR003599">
    <property type="entry name" value="Ig_sub"/>
</dbReference>
<feature type="compositionally biased region" description="Basic and acidic residues" evidence="22">
    <location>
        <begin position="873"/>
        <end position="956"/>
    </location>
</feature>
<dbReference type="GO" id="GO:0005516">
    <property type="term" value="F:calmodulin binding"/>
    <property type="evidence" value="ECO:0007669"/>
    <property type="project" value="UniProtKB-KW"/>
</dbReference>
<dbReference type="EMBL" id="SCKG01000011">
    <property type="protein sequence ID" value="TDH06482.1"/>
    <property type="molecule type" value="Genomic_DNA"/>
</dbReference>
<dbReference type="PROSITE" id="PS50853">
    <property type="entry name" value="FN3"/>
    <property type="match status" value="2"/>
</dbReference>
<feature type="domain" description="Ig-like" evidence="23">
    <location>
        <begin position="2377"/>
        <end position="2462"/>
    </location>
</feature>
<dbReference type="PANTHER" id="PTHR35971">
    <property type="entry name" value="SI:DKEY-31G6.6"/>
    <property type="match status" value="1"/>
</dbReference>
<feature type="domain" description="Ig-like" evidence="23">
    <location>
        <begin position="1229"/>
        <end position="1302"/>
    </location>
</feature>
<feature type="domain" description="Ig-like" evidence="23">
    <location>
        <begin position="2468"/>
        <end position="2552"/>
    </location>
</feature>
<protein>
    <recommendedName>
        <fullName evidence="5">non-specific serine/threonine protein kinase</fullName>
        <ecNumber evidence="5">2.7.11.1</ecNumber>
    </recommendedName>
</protein>
<keyword evidence="11" id="KW-0677">Repeat</keyword>
<comment type="similarity">
    <text evidence="4">Belongs to the protein kinase superfamily. CAMK Ser/Thr protein kinase family.</text>
</comment>
<feature type="compositionally biased region" description="Basic and acidic residues" evidence="22">
    <location>
        <begin position="1062"/>
        <end position="1074"/>
    </location>
</feature>
<evidence type="ECO:0000259" key="24">
    <source>
        <dbReference type="PROSITE" id="PS50853"/>
    </source>
</evidence>
<dbReference type="GO" id="GO:0046872">
    <property type="term" value="F:metal ion binding"/>
    <property type="evidence" value="ECO:0007669"/>
    <property type="project" value="UniProtKB-KW"/>
</dbReference>
<keyword evidence="9" id="KW-0808">Transferase</keyword>
<keyword evidence="8" id="KW-0597">Phosphoprotein</keyword>
<feature type="region of interest" description="Disordered" evidence="22">
    <location>
        <begin position="148"/>
        <end position="180"/>
    </location>
</feature>
<feature type="compositionally biased region" description="Acidic residues" evidence="22">
    <location>
        <begin position="1014"/>
        <end position="1049"/>
    </location>
</feature>
<feature type="domain" description="Ig-like" evidence="23">
    <location>
        <begin position="2558"/>
        <end position="2641"/>
    </location>
</feature>
<dbReference type="InterPro" id="IPR052385">
    <property type="entry name" value="Obscurin/Obscurin-like_Reg"/>
</dbReference>
<dbReference type="Pfam" id="PF07679">
    <property type="entry name" value="I-set"/>
    <property type="match status" value="20"/>
</dbReference>
<feature type="compositionally biased region" description="Basic and acidic residues" evidence="22">
    <location>
        <begin position="529"/>
        <end position="541"/>
    </location>
</feature>
<name>A0A484CSD5_PERFV</name>
<dbReference type="Pfam" id="PF00041">
    <property type="entry name" value="fn3"/>
    <property type="match status" value="2"/>
</dbReference>
<feature type="domain" description="Fibronectin type-III" evidence="24">
    <location>
        <begin position="3099"/>
        <end position="3193"/>
    </location>
</feature>
<keyword evidence="10" id="KW-0479">Metal-binding</keyword>
<reference evidence="25 26" key="1">
    <citation type="submission" date="2019-01" db="EMBL/GenBank/DDBJ databases">
        <title>A chromosome-scale genome assembly of the yellow perch, Perca flavescens.</title>
        <authorList>
            <person name="Feron R."/>
            <person name="Morvezen R."/>
            <person name="Bestin A."/>
            <person name="Haffray P."/>
            <person name="Klopp C."/>
            <person name="Zahm M."/>
            <person name="Cabau C."/>
            <person name="Roques C."/>
            <person name="Donnadieu C."/>
            <person name="Bouchez O."/>
            <person name="Christie M."/>
            <person name="Larson W."/>
            <person name="Guiguen Y."/>
        </authorList>
    </citation>
    <scope>NUCLEOTIDE SEQUENCE [LARGE SCALE GENOMIC DNA]</scope>
    <source>
        <strain evidence="25">YP-PL-M2</strain>
        <tissue evidence="25">Blood</tissue>
    </source>
</reference>
<dbReference type="FunFam" id="2.60.40.10:FF:001350">
    <property type="entry name" value="titin isoform X1"/>
    <property type="match status" value="1"/>
</dbReference>
<dbReference type="InterPro" id="IPR003598">
    <property type="entry name" value="Ig_sub2"/>
</dbReference>
<dbReference type="GO" id="GO:0005634">
    <property type="term" value="C:nucleus"/>
    <property type="evidence" value="ECO:0007669"/>
    <property type="project" value="UniProtKB-SubCell"/>
</dbReference>
<feature type="compositionally biased region" description="Basic and acidic residues" evidence="22">
    <location>
        <begin position="477"/>
        <end position="490"/>
    </location>
</feature>
<keyword evidence="13" id="KW-0418">Kinase</keyword>
<keyword evidence="14" id="KW-0067">ATP-binding</keyword>
<dbReference type="InterPro" id="IPR036179">
    <property type="entry name" value="Ig-like_dom_sf"/>
</dbReference>
<evidence type="ECO:0000256" key="2">
    <source>
        <dbReference type="ARBA" id="ARBA00004123"/>
    </source>
</evidence>
<feature type="domain" description="Ig-like" evidence="23">
    <location>
        <begin position="1120"/>
        <end position="1206"/>
    </location>
</feature>
<dbReference type="FunFam" id="2.60.40.10:FF:000811">
    <property type="entry name" value="Titin a"/>
    <property type="match status" value="1"/>
</dbReference>
<evidence type="ECO:0000256" key="18">
    <source>
        <dbReference type="ARBA" id="ARBA00023242"/>
    </source>
</evidence>
<dbReference type="GO" id="GO:0005737">
    <property type="term" value="C:cytoplasm"/>
    <property type="evidence" value="ECO:0007669"/>
    <property type="project" value="UniProtKB-SubCell"/>
</dbReference>
<keyword evidence="18" id="KW-0539">Nucleus</keyword>
<dbReference type="CDD" id="cd00063">
    <property type="entry name" value="FN3"/>
    <property type="match status" value="2"/>
</dbReference>
<dbReference type="FunFam" id="2.60.40.10:FF:000214">
    <property type="entry name" value="titin isoform X1"/>
    <property type="match status" value="4"/>
</dbReference>
<keyword evidence="19" id="KW-0393">Immunoglobulin domain</keyword>
<dbReference type="InterPro" id="IPR003961">
    <property type="entry name" value="FN3_dom"/>
</dbReference>
<proteinExistence type="inferred from homology"/>
<dbReference type="InterPro" id="IPR036116">
    <property type="entry name" value="FN3_sf"/>
</dbReference>
<comment type="subcellular location">
    <subcellularLocation>
        <location evidence="3">Cytoplasm</location>
    </subcellularLocation>
    <subcellularLocation>
        <location evidence="2">Nucleus</location>
    </subcellularLocation>
</comment>
<evidence type="ECO:0000256" key="4">
    <source>
        <dbReference type="ARBA" id="ARBA00006692"/>
    </source>
</evidence>
<feature type="domain" description="Ig-like" evidence="23">
    <location>
        <begin position="1667"/>
        <end position="1748"/>
    </location>
</feature>
<keyword evidence="16" id="KW-0112">Calmodulin-binding</keyword>
<keyword evidence="15" id="KW-0460">Magnesium</keyword>
<feature type="domain" description="Ig-like" evidence="23">
    <location>
        <begin position="2288"/>
        <end position="2364"/>
    </location>
</feature>
<dbReference type="PROSITE" id="PS50835">
    <property type="entry name" value="IG_LIKE"/>
    <property type="match status" value="11"/>
</dbReference>
<feature type="compositionally biased region" description="Basic and acidic residues" evidence="22">
    <location>
        <begin position="550"/>
        <end position="570"/>
    </location>
</feature>
<evidence type="ECO:0000256" key="19">
    <source>
        <dbReference type="ARBA" id="ARBA00023319"/>
    </source>
</evidence>
<dbReference type="InterPro" id="IPR013098">
    <property type="entry name" value="Ig_I-set"/>
</dbReference>
<dbReference type="InterPro" id="IPR013783">
    <property type="entry name" value="Ig-like_fold"/>
</dbReference>
<dbReference type="STRING" id="8167.A0A484CSD5"/>
<keyword evidence="7" id="KW-0723">Serine/threonine-protein kinase</keyword>
<feature type="compositionally biased region" description="Basic and acidic residues" evidence="22">
    <location>
        <begin position="639"/>
        <end position="674"/>
    </location>
</feature>
<comment type="cofactor">
    <cofactor evidence="1">
        <name>Mg(2+)</name>
        <dbReference type="ChEBI" id="CHEBI:18420"/>
    </cofactor>
</comment>
<evidence type="ECO:0000256" key="12">
    <source>
        <dbReference type="ARBA" id="ARBA00022741"/>
    </source>
</evidence>
<dbReference type="GO" id="GO:0005524">
    <property type="term" value="F:ATP binding"/>
    <property type="evidence" value="ECO:0007669"/>
    <property type="project" value="UniProtKB-KW"/>
</dbReference>
<dbReference type="SMART" id="SM00408">
    <property type="entry name" value="IGc2"/>
    <property type="match status" value="14"/>
</dbReference>
<dbReference type="Gene3D" id="2.60.40.10">
    <property type="entry name" value="Immunoglobulins"/>
    <property type="match status" value="24"/>
</dbReference>
<accession>A0A484CSD5</accession>
<evidence type="ECO:0000256" key="6">
    <source>
        <dbReference type="ARBA" id="ARBA00022490"/>
    </source>
</evidence>
<comment type="catalytic activity">
    <reaction evidence="20">
        <text>L-threonyl-[protein] + ATP = O-phospho-L-threonyl-[protein] + ADP + H(+)</text>
        <dbReference type="Rhea" id="RHEA:46608"/>
        <dbReference type="Rhea" id="RHEA-COMP:11060"/>
        <dbReference type="Rhea" id="RHEA-COMP:11605"/>
        <dbReference type="ChEBI" id="CHEBI:15378"/>
        <dbReference type="ChEBI" id="CHEBI:30013"/>
        <dbReference type="ChEBI" id="CHEBI:30616"/>
        <dbReference type="ChEBI" id="CHEBI:61977"/>
        <dbReference type="ChEBI" id="CHEBI:456216"/>
        <dbReference type="EC" id="2.7.11.1"/>
    </reaction>
</comment>
<evidence type="ECO:0000259" key="23">
    <source>
        <dbReference type="PROSITE" id="PS50835"/>
    </source>
</evidence>
<dbReference type="SMART" id="SM00409">
    <property type="entry name" value="IG"/>
    <property type="match status" value="22"/>
</dbReference>
<comment type="catalytic activity">
    <reaction evidence="21">
        <text>L-seryl-[protein] + ATP = O-phospho-L-seryl-[protein] + ADP + H(+)</text>
        <dbReference type="Rhea" id="RHEA:17989"/>
        <dbReference type="Rhea" id="RHEA-COMP:9863"/>
        <dbReference type="Rhea" id="RHEA-COMP:11604"/>
        <dbReference type="ChEBI" id="CHEBI:15378"/>
        <dbReference type="ChEBI" id="CHEBI:29999"/>
        <dbReference type="ChEBI" id="CHEBI:30616"/>
        <dbReference type="ChEBI" id="CHEBI:83421"/>
        <dbReference type="ChEBI" id="CHEBI:456216"/>
        <dbReference type="EC" id="2.7.11.1"/>
    </reaction>
</comment>
<feature type="compositionally biased region" description="Basic and acidic residues" evidence="22">
    <location>
        <begin position="827"/>
        <end position="862"/>
    </location>
</feature>
<feature type="domain" description="Ig-like" evidence="23">
    <location>
        <begin position="2828"/>
        <end position="2920"/>
    </location>
</feature>
<keyword evidence="26" id="KW-1185">Reference proteome</keyword>
<evidence type="ECO:0000256" key="7">
    <source>
        <dbReference type="ARBA" id="ARBA00022527"/>
    </source>
</evidence>
<gene>
    <name evidence="25" type="ORF">EPR50_G00113840</name>
</gene>
<dbReference type="EC" id="2.7.11.1" evidence="5"/>
<feature type="domain" description="Ig-like" evidence="23">
    <location>
        <begin position="2738"/>
        <end position="2825"/>
    </location>
</feature>
<feature type="compositionally biased region" description="Basic and acidic residues" evidence="22">
    <location>
        <begin position="743"/>
        <end position="756"/>
    </location>
</feature>
<feature type="compositionally biased region" description="Basic and acidic residues" evidence="22">
    <location>
        <begin position="684"/>
        <end position="726"/>
    </location>
</feature>
<evidence type="ECO:0000256" key="20">
    <source>
        <dbReference type="ARBA" id="ARBA00047899"/>
    </source>
</evidence>
<evidence type="ECO:0000256" key="17">
    <source>
        <dbReference type="ARBA" id="ARBA00023157"/>
    </source>
</evidence>
<dbReference type="FunFam" id="2.60.40.10:FF:000050">
    <property type="entry name" value="Titin isoform B"/>
    <property type="match status" value="9"/>
</dbReference>
<feature type="domain" description="Ig-like" evidence="23">
    <location>
        <begin position="2644"/>
        <end position="2736"/>
    </location>
</feature>
<evidence type="ECO:0000256" key="16">
    <source>
        <dbReference type="ARBA" id="ARBA00022860"/>
    </source>
</evidence>
<keyword evidence="12" id="KW-0547">Nucleotide-binding</keyword>
<feature type="region of interest" description="Disordered" evidence="22">
    <location>
        <begin position="618"/>
        <end position="962"/>
    </location>
</feature>
<comment type="caution">
    <text evidence="25">The sequence shown here is derived from an EMBL/GenBank/DDBJ whole genome shotgun (WGS) entry which is preliminary data.</text>
</comment>
<dbReference type="SMART" id="SM00060">
    <property type="entry name" value="FN3"/>
    <property type="match status" value="2"/>
</dbReference>
<evidence type="ECO:0000256" key="15">
    <source>
        <dbReference type="ARBA" id="ARBA00022842"/>
    </source>
</evidence>
<evidence type="ECO:0000256" key="10">
    <source>
        <dbReference type="ARBA" id="ARBA00022723"/>
    </source>
</evidence>
<dbReference type="SUPFAM" id="SSF49265">
    <property type="entry name" value="Fibronectin type III"/>
    <property type="match status" value="1"/>
</dbReference>
<feature type="domain" description="Ig-like" evidence="23">
    <location>
        <begin position="2014"/>
        <end position="2106"/>
    </location>
</feature>
<evidence type="ECO:0000256" key="14">
    <source>
        <dbReference type="ARBA" id="ARBA00022840"/>
    </source>
</evidence>
<sequence length="3437" mass="387094">MTPVPPKTDLTQTTEVLEDSRESSVKWGFGERISLAEEVGHRQERVKTYETEVPIRESLMGEESTLKREIRQQMVLAEDEVSTWYSGGQQVEHTQPDVEPAYTEYEPEKLEDTEAHDEEDFPGDKAVDRKEEMSFRLVSPPLKKADLLPSERDVSHPPEMTRPTKKEVPPSDTEFTSQKELLTYKKTPQEKKLVIADIPSTYNERKDVFESLVLVHRKEIDEETGPPMEDFVKPKISASKEIAASKKPRVLKEVTFFKKADSVEVEEVPAERAIPLTSEEDLPQILSKTTLSHPMTTLTPKKEEIIPTNMESSREEITKTPTDVGKMYLKDIVPLEKPTPVSAEVSFEEQLVQTRSIPASKEVSLPVPARIPSPEKTVLLGEGISPPKDAVLPTEKTSPKLPKAVVAPEEVTLPKKPMTKTKVAPTSKSQVPPHKKPFVREEETLPSKKPASLAERIITPKVDSSEDATTTVTKPPPTREDDKKAEKGTQEIEQQTLQKVPPLKQKGKIPVQEAKTPESPKLKSKFPRVTKEKEPEVEVVKLKKVPVKPPEPDKQVVTHKAEVTRHQDQELTVHGLRDREDREVITLGRTERVFTAEEETAQLGYFEKAEKIAVVQKTEKEGWTRTPKPQKEEEPDVPNVDKKKITKLTKADEQKDSVKLKPFEKSGKPEEESQKIQLKKVPTKPKEPEKEVITHKVEVTRHYDTEAMVGKLHDREDREVRPHGRTEQVFTAAEKASELGQMEEPKKLEAEDEKSRWLRTPKAPKDEEPEPDLTKKKIKKLPKKDEEQEQVILKPFDKVAKPEEKPDKAFEEEKPEPVDTKVPSRTPRVETPREPTEQQLRKVEKTATPKKEDEKPQKKEEPAVSPKKPSPPGKKEPEKEIPQKQTDILKKGIELKKTSSPRLGKDKVDEEKPLKPIEQLKKVELKKTPSPKVDKQKPKELEQIPVEKKPSAERIPKTVSPKDSIEAVTLKKVPKKLASPDEASQLAKPDKVRIPVVREVSPGAVQMKKVLTQQEEEVFEEEAEENEGEDEEEVWGWELVPSDDWEGEGVDGALETPGTPGAKRDGKPTEEAPKGRGRGLGARQTPSPGDAGKGRGLRPGGKGPSPPEEPFGGFKLKAVPLKFVKKIQDIVLKEAESIGSSAVFECEISPSTAITTWMKDGSNLREGPKHKFTADGKDRKLNIIDVQLSDTGEYTCVGKNAGKEITCTAKLVVEELPVKWLKELEPETSCIKTQPMYLTCELNKERDVVWKRNGALLKKKAGKVAINIIGMQHAVTIQNATEEDAGAYTCEVAGQEDVKTTTNVKVIEIIKDWLTKPLRDQHVKPKAKATFKCELFKDTPNWKWFKGDNELAPSDKVEINKDGKDVTLTIKNCQPDDVSDYTIEVEDRRYTAKLTLGEREAEILKPLSSVEVVEKEEANFNTEISEEDVVGEWKLRGQVLMRSPTCDIKSEGGKRFLTLKHVQLDQAGEVSYQALNAVTSAMLSVKEIEMGFVEPLRDVSVPEKKQAKFECTITKEVSKVMWFRGVEIVTPSPKYEIMDDGKKHMLIINSCEFDDEAQYTIEVLGQRSSAQLAVEGMRLKFVQQLQDQTVKEGKTVRFELELSHDNVPVVWYRNEMKLHVSRTVLTHVEGKKHILEMRTLTLDDTCLVKAEAKGIYSMAKLTVIEGDAVFVTKLQDYTATEKDEVSLDCELSKDVPVVWYYGEKEVIASKTVVMRSEATRRSLVLKKVTQSDKGKYTCDCGTDKTSASLIIEARDIKVVRPIYGVELFDGETARFEVEISEDDVHGQWKLNGEVLSPSSDVDIIEEGGKHTLILYNCKVSMTGEVAYAAANAKCSANLKVKELPLNFLTQLNDVQVYEKDEARFEVELSRVPKSFRWLKGSQELQKDDKYEMIQDGNMFVLVIRLAAYDDEAKYMFEAEDKRTAGKLVIQGIRLEFAKPIKDVTVKERETAEFSVELSHDKISVVWYKNDVRLHPSKVVHMADHGKVHTLAFKEVTIDDTSMIKVEAMDKTMTAMLTVIEGDLYFTTKLQNYTAVERDEVKLVCELSKSVADVKWFKDGKEITPSKNIAISTDGKKRILMVRKAEKANIGEYTCDCGSDKTTARLNIEERDIKVVRPLYSVEVTETETAKFETEISEEDVHGNWKLKGEALLPCPDVEIKEEGTKHLLILYNVRMDMAGSVDFSAANAKSNAQLRVKARSIGLMRPLKDVTVTAGETATFECELSYEGIAVDWFLGGKKMEASERVKTRVVGRVHTLTIRDVKLSEAGEVKLSAKDFQTQAQLIIRQPPVEFTKPLEDQTVEEEASVTLECEVSRENAEVRWFREGQEVRKTKKYDLIVDGVKRKLVIHGCLPDDAKMYTCDASEFKTSCFLEVTPPHVEFSKPLQDVEVKEKESAKFECEVSRESAKVRWFKDGNEIRKGKKYEIVAKGKQRILIVHKSVFDDEAEYECDARTAKSSGMLTVIEEAARFTKNLSNVEGMETDSVKMICEVSKPVAEVTWYRGDEELPEGGRYEQISDGRRRILIIQDLRMEDAGEYNCRLSPTAKTSATLRLHELAAEFIARPQNQEAVEGEKAEFVCSVSKETYEVKWFRGETEVHPGEKYSVVSEGKRRALIVKSCELKDEGGYVAQIGSVKASAELYVIEKLRIITPIKDAEVKEGSEIVFNCETNTEGAKAKWLKNEETIFESSKYMMAQRDNVFSLRIRDAQKADEAVYTISLTNQRAEHAKSTASAKVAEEKLRFLRPIEDIETQEKKTIGFVCEVNRPEATVRWLKAGQEVTLSKRLVYRADGLRHTLTIKDCVMDDEGEYTAAVGDDKCAAELIISEAPTDFTAALKDTTVTEFEDAEFVCKLSKEKAMAVKWYRNGREIREGARYHMEKEGKTCRLVIKVCRPDDECEYACGVEERRTRARLFVEETPVEIVRPPQDAFEPPGSDVVFEAELNKDRVEVRWMRNNMIIVQGDKYQMISEGKTHRLQVCEIRPRDQGEYRIVAKDKDARAKLELAAVPKIRTTDQNLVTDAGKPFVMSVPYDAYPRADAEWMYEGAALPVQNIDTSADRTEYRLKSPRKEDQGRYRVVVRNKHGQGEAFINLDVIDVPGPVKNLRVVDTADGEVSLAWEEPETDGGSKIVSYVVERRDVKRKTWTLATNRADAPEYCVSGLQKENKYLFRVCAQNRVGSGPTVATDDAVQAKNKFDVPDAPENVAVGVVNRFGATVSWEPPKHDGGSEITAYVIELRDRTAVKWEAAMVCGAKDRTATLSDVVENKEYIFRVRAENKAGIGRPSAATKPVKIMDPIEGEESEPVGVHFPHTMLANDFTPHQVLHTHSGIEISHEYEPVRERGFLQDGIKSSVEILFDVVLGIKSWSVCTNESGKASLCQGDAPCHQSFIDADGGFLNVLQQFRLHSKANSMVTASAFGDPLSEEGVPSTDLCQGVLPV</sequence>
<dbReference type="FunFam" id="2.60.40.10:FF:000148">
    <property type="entry name" value="titin isoform X1"/>
    <property type="match status" value="5"/>
</dbReference>
<feature type="region of interest" description="Disordered" evidence="22">
    <location>
        <begin position="1"/>
        <end position="23"/>
    </location>
</feature>
<feature type="region of interest" description="Disordered" evidence="22">
    <location>
        <begin position="1011"/>
        <end position="1113"/>
    </location>
</feature>
<keyword evidence="6" id="KW-0963">Cytoplasm</keyword>
<dbReference type="SUPFAM" id="SSF48726">
    <property type="entry name" value="Immunoglobulin"/>
    <property type="match status" value="22"/>
</dbReference>
<dbReference type="FunFam" id="2.60.40.10:FF:000127">
    <property type="entry name" value="titin isoform X1"/>
    <property type="match status" value="1"/>
</dbReference>
<dbReference type="InterPro" id="IPR007110">
    <property type="entry name" value="Ig-like_dom"/>
</dbReference>
<feature type="region of interest" description="Disordered" evidence="22">
    <location>
        <begin position="378"/>
        <end position="570"/>
    </location>
</feature>
<keyword evidence="17" id="KW-1015">Disulfide bond</keyword>
<dbReference type="FunFam" id="2.60.40.10:FF:001434">
    <property type="entry name" value="titin isoform X1"/>
    <property type="match status" value="1"/>
</dbReference>
<evidence type="ECO:0000313" key="26">
    <source>
        <dbReference type="Proteomes" id="UP000295070"/>
    </source>
</evidence>
<organism evidence="25 26">
    <name type="scientific">Perca flavescens</name>
    <name type="common">American yellow perch</name>
    <name type="synonym">Morone flavescens</name>
    <dbReference type="NCBI Taxonomy" id="8167"/>
    <lineage>
        <taxon>Eukaryota</taxon>
        <taxon>Metazoa</taxon>
        <taxon>Chordata</taxon>
        <taxon>Craniata</taxon>
        <taxon>Vertebrata</taxon>
        <taxon>Euteleostomi</taxon>
        <taxon>Actinopterygii</taxon>
        <taxon>Neopterygii</taxon>
        <taxon>Teleostei</taxon>
        <taxon>Neoteleostei</taxon>
        <taxon>Acanthomorphata</taxon>
        <taxon>Eupercaria</taxon>
        <taxon>Perciformes</taxon>
        <taxon>Percoidei</taxon>
        <taxon>Percidae</taxon>
        <taxon>Percinae</taxon>
        <taxon>Perca</taxon>
    </lineage>
</organism>
<dbReference type="Proteomes" id="UP000295070">
    <property type="component" value="Chromosome 11"/>
</dbReference>
<evidence type="ECO:0000256" key="21">
    <source>
        <dbReference type="ARBA" id="ARBA00048679"/>
    </source>
</evidence>
<evidence type="ECO:0000256" key="11">
    <source>
        <dbReference type="ARBA" id="ARBA00022737"/>
    </source>
</evidence>
<dbReference type="GO" id="GO:0004674">
    <property type="term" value="F:protein serine/threonine kinase activity"/>
    <property type="evidence" value="ECO:0007669"/>
    <property type="project" value="UniProtKB-KW"/>
</dbReference>
<evidence type="ECO:0000256" key="8">
    <source>
        <dbReference type="ARBA" id="ARBA00022553"/>
    </source>
</evidence>
<evidence type="ECO:0000256" key="5">
    <source>
        <dbReference type="ARBA" id="ARBA00012513"/>
    </source>
</evidence>
<dbReference type="PANTHER" id="PTHR35971:SF5">
    <property type="entry name" value="OBSCURIN LIKE CYTOSKELETAL ADAPTOR 1"/>
    <property type="match status" value="1"/>
</dbReference>
<evidence type="ECO:0000256" key="9">
    <source>
        <dbReference type="ARBA" id="ARBA00022679"/>
    </source>
</evidence>
<evidence type="ECO:0000256" key="22">
    <source>
        <dbReference type="SAM" id="MobiDB-lite"/>
    </source>
</evidence>
<evidence type="ECO:0000256" key="3">
    <source>
        <dbReference type="ARBA" id="ARBA00004496"/>
    </source>
</evidence>